<evidence type="ECO:0000313" key="3">
    <source>
        <dbReference type="EMBL" id="BAE84641.1"/>
    </source>
</evidence>
<dbReference type="KEGG" id="dsy:DSY2511"/>
<proteinExistence type="predicted"/>
<dbReference type="Proteomes" id="UP000001946">
    <property type="component" value="Chromosome"/>
</dbReference>
<feature type="domain" description="Transposase IS4-like" evidence="1">
    <location>
        <begin position="41"/>
        <end position="136"/>
    </location>
</feature>
<dbReference type="AlphaFoldDB" id="Q24TK1"/>
<dbReference type="HOGENOM" id="CLU_094098_0_0_9"/>
<protein>
    <recommendedName>
        <fullName evidence="1">Transposase IS4-like domain-containing protein</fullName>
    </recommendedName>
</protein>
<dbReference type="Pfam" id="PF01609">
    <property type="entry name" value="DDE_Tnp_1"/>
    <property type="match status" value="1"/>
</dbReference>
<dbReference type="KEGG" id="dsy:DSY2852"/>
<dbReference type="STRING" id="138119.DSY2511"/>
<dbReference type="GO" id="GO:0003677">
    <property type="term" value="F:DNA binding"/>
    <property type="evidence" value="ECO:0007669"/>
    <property type="project" value="InterPro"/>
</dbReference>
<dbReference type="EMBL" id="AP008230">
    <property type="protein sequence ID" value="BAE84300.1"/>
    <property type="molecule type" value="Genomic_DNA"/>
</dbReference>
<sequence length="210" mass="24446">MVHQEKRYIVCLNEEEAKRDQLVREQIEIKLRSKLEHGSIKDLIGNSEYKKYINVTAEAATINTDKLKQAAVFDGLYILQTNTELPTEEVATAYRDLWQIERAFRNLKSTLDLRPVYHWKERRISGHIMLCFLALVVQIKFQKLLESCGSEYGYTEVIRALRKVHAVKLKIKDQDHLVRTEIHGAAAMAFKAVGLRIPERVQETHYDSHK</sequence>
<accession>Q24TK1</accession>
<dbReference type="PANTHER" id="PTHR34614">
    <property type="match status" value="1"/>
</dbReference>
<gene>
    <name evidence="2" type="ordered locus">DSY2511</name>
    <name evidence="3" type="ordered locus">DSY2852</name>
</gene>
<dbReference type="InterPro" id="IPR047654">
    <property type="entry name" value="IS1634_transpos"/>
</dbReference>
<dbReference type="EMBL" id="AP008230">
    <property type="protein sequence ID" value="BAE84641.1"/>
    <property type="molecule type" value="Genomic_DNA"/>
</dbReference>
<keyword evidence="4" id="KW-1185">Reference proteome</keyword>
<dbReference type="InterPro" id="IPR012337">
    <property type="entry name" value="RNaseH-like_sf"/>
</dbReference>
<dbReference type="PANTHER" id="PTHR34614:SF2">
    <property type="entry name" value="TRANSPOSASE IS4-LIKE DOMAIN-CONTAINING PROTEIN"/>
    <property type="match status" value="1"/>
</dbReference>
<dbReference type="GO" id="GO:0006313">
    <property type="term" value="P:DNA transposition"/>
    <property type="evidence" value="ECO:0007669"/>
    <property type="project" value="InterPro"/>
</dbReference>
<evidence type="ECO:0000259" key="1">
    <source>
        <dbReference type="Pfam" id="PF01609"/>
    </source>
</evidence>
<name>Q24TK1_DESHY</name>
<organism evidence="3 4">
    <name type="scientific">Desulfitobacterium hafniense (strain Y51)</name>
    <dbReference type="NCBI Taxonomy" id="138119"/>
    <lineage>
        <taxon>Bacteria</taxon>
        <taxon>Bacillati</taxon>
        <taxon>Bacillota</taxon>
        <taxon>Clostridia</taxon>
        <taxon>Eubacteriales</taxon>
        <taxon>Desulfitobacteriaceae</taxon>
        <taxon>Desulfitobacterium</taxon>
    </lineage>
</organism>
<dbReference type="NCBIfam" id="NF033559">
    <property type="entry name" value="transpos_IS1634"/>
    <property type="match status" value="1"/>
</dbReference>
<dbReference type="eggNOG" id="COG5421">
    <property type="taxonomic scope" value="Bacteria"/>
</dbReference>
<reference evidence="3 4" key="1">
    <citation type="journal article" date="2006" name="J. Bacteriol.">
        <title>Complete genome sequence of the dehalorespiring bacterium Desulfitobacterium hafniense Y51 and comparison with Dehalococcoides ethenogenes 195.</title>
        <authorList>
            <person name="Nonaka H."/>
            <person name="Keresztes G."/>
            <person name="Shinoda Y."/>
            <person name="Ikenaga Y."/>
            <person name="Abe M."/>
            <person name="Naito K."/>
            <person name="Inatomi K."/>
            <person name="Furukawa K."/>
            <person name="Inui M."/>
            <person name="Yukawa H."/>
        </authorList>
    </citation>
    <scope>NUCLEOTIDE SEQUENCE [LARGE SCALE GENOMIC DNA]</scope>
    <source>
        <strain evidence="3 4">Y51</strain>
    </source>
</reference>
<dbReference type="GO" id="GO:0004803">
    <property type="term" value="F:transposase activity"/>
    <property type="evidence" value="ECO:0007669"/>
    <property type="project" value="InterPro"/>
</dbReference>
<dbReference type="SUPFAM" id="SSF53098">
    <property type="entry name" value="Ribonuclease H-like"/>
    <property type="match status" value="1"/>
</dbReference>
<dbReference type="InterPro" id="IPR002559">
    <property type="entry name" value="Transposase_11"/>
</dbReference>
<evidence type="ECO:0000313" key="2">
    <source>
        <dbReference type="EMBL" id="BAE84300.1"/>
    </source>
</evidence>
<evidence type="ECO:0000313" key="4">
    <source>
        <dbReference type="Proteomes" id="UP000001946"/>
    </source>
</evidence>